<dbReference type="PANTHER" id="PTHR43176">
    <property type="entry name" value="3-HYDROXYISOBUTYRYL-COA HYDROLASE-RELATED"/>
    <property type="match status" value="1"/>
</dbReference>
<name>A0A2S0P9F1_9NEIS</name>
<evidence type="ECO:0000256" key="1">
    <source>
        <dbReference type="ARBA" id="ARBA00001709"/>
    </source>
</evidence>
<protein>
    <recommendedName>
        <fullName evidence="2">3-hydroxyisobutyryl-CoA hydrolase</fullName>
        <ecNumber evidence="2">3.1.2.4</ecNumber>
    </recommendedName>
</protein>
<keyword evidence="3" id="KW-0378">Hydrolase</keyword>
<dbReference type="InterPro" id="IPR029045">
    <property type="entry name" value="ClpP/crotonase-like_dom_sf"/>
</dbReference>
<dbReference type="PANTHER" id="PTHR43176:SF3">
    <property type="entry name" value="3-HYDROXYISOBUTYRYL-COA HYDROLASE, MITOCHONDRIAL"/>
    <property type="match status" value="1"/>
</dbReference>
<dbReference type="InterPro" id="IPR032259">
    <property type="entry name" value="HIBYL-CoA-H"/>
</dbReference>
<dbReference type="STRING" id="1122240.GCA_000620105_02143"/>
<evidence type="ECO:0000313" key="5">
    <source>
        <dbReference type="EMBL" id="AVY93988.1"/>
    </source>
</evidence>
<dbReference type="GO" id="GO:0003860">
    <property type="term" value="F:3-hydroxyisobutyryl-CoA hydrolase activity"/>
    <property type="evidence" value="ECO:0007669"/>
    <property type="project" value="UniProtKB-EC"/>
</dbReference>
<dbReference type="EMBL" id="CP028519">
    <property type="protein sequence ID" value="AVY93988.1"/>
    <property type="molecule type" value="Genomic_DNA"/>
</dbReference>
<evidence type="ECO:0000256" key="3">
    <source>
        <dbReference type="ARBA" id="ARBA00022801"/>
    </source>
</evidence>
<feature type="domain" description="Enoyl-CoA hydratase/isomerase" evidence="4">
    <location>
        <begin position="26"/>
        <end position="365"/>
    </location>
</feature>
<dbReference type="AlphaFoldDB" id="A0A2S0P9F1"/>
<keyword evidence="6" id="KW-1185">Reference proteome</keyword>
<dbReference type="NCBIfam" id="NF004127">
    <property type="entry name" value="PRK05617.1"/>
    <property type="match status" value="1"/>
</dbReference>
<evidence type="ECO:0000259" key="4">
    <source>
        <dbReference type="Pfam" id="PF16113"/>
    </source>
</evidence>
<dbReference type="Pfam" id="PF16113">
    <property type="entry name" value="ECH_2"/>
    <property type="match status" value="1"/>
</dbReference>
<dbReference type="CDD" id="cd06558">
    <property type="entry name" value="crotonase-like"/>
    <property type="match status" value="1"/>
</dbReference>
<dbReference type="Proteomes" id="UP000244173">
    <property type="component" value="Chromosome"/>
</dbReference>
<accession>A0A2S0P9F1</accession>
<dbReference type="RefSeq" id="WP_107889091.1">
    <property type="nucleotide sequence ID" value="NZ_CP028519.1"/>
</dbReference>
<dbReference type="EC" id="3.1.2.4" evidence="2"/>
<reference evidence="5 6" key="1">
    <citation type="submission" date="2018-04" db="EMBL/GenBank/DDBJ databases">
        <title>Denitrifier Microvirgula.</title>
        <authorList>
            <person name="Anderson E."/>
            <person name="Jang J."/>
            <person name="Ishii S."/>
        </authorList>
    </citation>
    <scope>NUCLEOTIDE SEQUENCE [LARGE SCALE GENOMIC DNA]</scope>
    <source>
        <strain evidence="5 6">BE2.4</strain>
    </source>
</reference>
<dbReference type="InterPro" id="IPR045004">
    <property type="entry name" value="ECH_dom"/>
</dbReference>
<dbReference type="GO" id="GO:0006574">
    <property type="term" value="P:L-valine catabolic process"/>
    <property type="evidence" value="ECO:0007669"/>
    <property type="project" value="TreeGrafter"/>
</dbReference>
<gene>
    <name evidence="5" type="ORF">DAI18_07985</name>
</gene>
<comment type="catalytic activity">
    <reaction evidence="1">
        <text>3-hydroxy-2-methylpropanoyl-CoA + H2O = 3-hydroxy-2-methylpropanoate + CoA + H(+)</text>
        <dbReference type="Rhea" id="RHEA:20888"/>
        <dbReference type="ChEBI" id="CHEBI:11805"/>
        <dbReference type="ChEBI" id="CHEBI:15377"/>
        <dbReference type="ChEBI" id="CHEBI:15378"/>
        <dbReference type="ChEBI" id="CHEBI:57287"/>
        <dbReference type="ChEBI" id="CHEBI:57340"/>
        <dbReference type="EC" id="3.1.2.4"/>
    </reaction>
</comment>
<evidence type="ECO:0000256" key="2">
    <source>
        <dbReference type="ARBA" id="ARBA00011915"/>
    </source>
</evidence>
<dbReference type="SUPFAM" id="SSF52096">
    <property type="entry name" value="ClpP/crotonase"/>
    <property type="match status" value="1"/>
</dbReference>
<organism evidence="5 6">
    <name type="scientific">Microvirgula aerodenitrificans</name>
    <dbReference type="NCBI Taxonomy" id="57480"/>
    <lineage>
        <taxon>Bacteria</taxon>
        <taxon>Pseudomonadati</taxon>
        <taxon>Pseudomonadota</taxon>
        <taxon>Betaproteobacteria</taxon>
        <taxon>Neisseriales</taxon>
        <taxon>Aquaspirillaceae</taxon>
        <taxon>Microvirgula</taxon>
    </lineage>
</organism>
<dbReference type="KEGG" id="maer:DAI18_07985"/>
<sequence>MTTKTDPDSCVIFHEHRAANGRVIAQATLNSERTLNALTLDMIRLLHAQLTRWRDDPAVVLVLLTGSGERAFCAGGDVRALAQALSRDPASAGPFATTYFHDEYALDYAIHGYPKPILVWGSGIVMGGGLGLMAGASHRVVTETSRIAMPEISIGLFPDVGGSWFLNRMPGRIGLFLGLTGAPLNAADAQFVGLADFALRSTELSALSDALLSTDWSGETGQDGARLSALLRERAALAAEAMPAGRVHAHYDRIQELTDADSLSDVAARFRTASDDIDPWIRDAMRTFAAGCPTTAGLVWEIRRRARHLGLADVFRLELILAVQCCLRGEFVEGVRARLIDKDNAPRWKPADLAGLDADWIDGFFAPPWPAHPLASL</sequence>
<dbReference type="OrthoDB" id="9790967at2"/>
<dbReference type="GO" id="GO:0005829">
    <property type="term" value="C:cytosol"/>
    <property type="evidence" value="ECO:0007669"/>
    <property type="project" value="TreeGrafter"/>
</dbReference>
<dbReference type="Gene3D" id="3.90.226.10">
    <property type="entry name" value="2-enoyl-CoA Hydratase, Chain A, domain 1"/>
    <property type="match status" value="1"/>
</dbReference>
<evidence type="ECO:0000313" key="6">
    <source>
        <dbReference type="Proteomes" id="UP000244173"/>
    </source>
</evidence>
<proteinExistence type="predicted"/>